<dbReference type="EC" id="6.3.5.-" evidence="1"/>
<keyword evidence="1" id="KW-0436">Ligase</keyword>
<evidence type="ECO:0000256" key="1">
    <source>
        <dbReference type="HAMAP-Rule" id="MF_00122"/>
    </source>
</evidence>
<dbReference type="GO" id="GO:0070681">
    <property type="term" value="P:glutaminyl-tRNAGln biosynthesis via transamidation"/>
    <property type="evidence" value="ECO:0007669"/>
    <property type="project" value="TreeGrafter"/>
</dbReference>
<dbReference type="AlphaFoldDB" id="A0A916SZ62"/>
<dbReference type="Proteomes" id="UP000621454">
    <property type="component" value="Unassembled WGS sequence"/>
</dbReference>
<comment type="subunit">
    <text evidence="1">Heterotrimer of A, B and C subunits.</text>
</comment>
<keyword evidence="3" id="KW-1185">Reference proteome</keyword>
<dbReference type="HAMAP" id="MF_00122">
    <property type="entry name" value="GatC"/>
    <property type="match status" value="1"/>
</dbReference>
<comment type="catalytic activity">
    <reaction evidence="1">
        <text>L-aspartyl-tRNA(Asn) + L-glutamine + ATP + H2O = L-asparaginyl-tRNA(Asn) + L-glutamate + ADP + phosphate + 2 H(+)</text>
        <dbReference type="Rhea" id="RHEA:14513"/>
        <dbReference type="Rhea" id="RHEA-COMP:9674"/>
        <dbReference type="Rhea" id="RHEA-COMP:9677"/>
        <dbReference type="ChEBI" id="CHEBI:15377"/>
        <dbReference type="ChEBI" id="CHEBI:15378"/>
        <dbReference type="ChEBI" id="CHEBI:29985"/>
        <dbReference type="ChEBI" id="CHEBI:30616"/>
        <dbReference type="ChEBI" id="CHEBI:43474"/>
        <dbReference type="ChEBI" id="CHEBI:58359"/>
        <dbReference type="ChEBI" id="CHEBI:78515"/>
        <dbReference type="ChEBI" id="CHEBI:78516"/>
        <dbReference type="ChEBI" id="CHEBI:456216"/>
    </reaction>
</comment>
<accession>A0A916SZ62</accession>
<evidence type="ECO:0000313" key="2">
    <source>
        <dbReference type="EMBL" id="GGB23001.1"/>
    </source>
</evidence>
<dbReference type="GO" id="GO:0006450">
    <property type="term" value="P:regulation of translational fidelity"/>
    <property type="evidence" value="ECO:0007669"/>
    <property type="project" value="InterPro"/>
</dbReference>
<dbReference type="SUPFAM" id="SSF141000">
    <property type="entry name" value="Glu-tRNAGln amidotransferase C subunit"/>
    <property type="match status" value="1"/>
</dbReference>
<dbReference type="InterPro" id="IPR003837">
    <property type="entry name" value="GatC"/>
</dbReference>
<sequence length="109" mass="11808">MTGHGRTNRTVAAISRDEVAHLARLSRLALTDAELDQYAGQLDSILNYVAQVSEVAAADIPPTAHPADIANVLRPDVEHQCLTNEQALDQAPAVEQERFAVPQILGEEQ</sequence>
<dbReference type="EMBL" id="BMGC01000004">
    <property type="protein sequence ID" value="GGB23001.1"/>
    <property type="molecule type" value="Genomic_DNA"/>
</dbReference>
<name>A0A916SZ62_9ACTN</name>
<comment type="function">
    <text evidence="1">Allows the formation of correctly charged Asn-tRNA(Asn) or Gln-tRNA(Gln) through the transamidation of misacylated Asp-tRNA(Asn) or Glu-tRNA(Gln) in organisms which lack either or both of asparaginyl-tRNA or glutaminyl-tRNA synthetases. The reaction takes place in the presence of glutamine and ATP through an activated phospho-Asp-tRNA(Asn) or phospho-Glu-tRNA(Gln).</text>
</comment>
<comment type="catalytic activity">
    <reaction evidence="1">
        <text>L-glutamyl-tRNA(Gln) + L-glutamine + ATP + H2O = L-glutaminyl-tRNA(Gln) + L-glutamate + ADP + phosphate + H(+)</text>
        <dbReference type="Rhea" id="RHEA:17521"/>
        <dbReference type="Rhea" id="RHEA-COMP:9681"/>
        <dbReference type="Rhea" id="RHEA-COMP:9684"/>
        <dbReference type="ChEBI" id="CHEBI:15377"/>
        <dbReference type="ChEBI" id="CHEBI:15378"/>
        <dbReference type="ChEBI" id="CHEBI:29985"/>
        <dbReference type="ChEBI" id="CHEBI:30616"/>
        <dbReference type="ChEBI" id="CHEBI:43474"/>
        <dbReference type="ChEBI" id="CHEBI:58359"/>
        <dbReference type="ChEBI" id="CHEBI:78520"/>
        <dbReference type="ChEBI" id="CHEBI:78521"/>
        <dbReference type="ChEBI" id="CHEBI:456216"/>
    </reaction>
</comment>
<protein>
    <recommendedName>
        <fullName evidence="1">Aspartyl/glutamyl-tRNA(Asn/Gln) amidotransferase subunit C</fullName>
        <shortName evidence="1">Asp/Glu-ADT subunit C</shortName>
        <ecNumber evidence="1">6.3.5.-</ecNumber>
    </recommendedName>
</protein>
<dbReference type="NCBIfam" id="TIGR00135">
    <property type="entry name" value="gatC"/>
    <property type="match status" value="1"/>
</dbReference>
<dbReference type="Gene3D" id="1.10.20.60">
    <property type="entry name" value="Glu-tRNAGln amidotransferase C subunit, N-terminal domain"/>
    <property type="match status" value="1"/>
</dbReference>
<keyword evidence="1" id="KW-0648">Protein biosynthesis</keyword>
<gene>
    <name evidence="1 2" type="primary">gatC</name>
    <name evidence="2" type="ORF">GCM10011489_09080</name>
</gene>
<dbReference type="InterPro" id="IPR036113">
    <property type="entry name" value="Asp/Glu-ADT_sf_sub_c"/>
</dbReference>
<proteinExistence type="inferred from homology"/>
<organism evidence="2 3">
    <name type="scientific">Gordonia jinhuaensis</name>
    <dbReference type="NCBI Taxonomy" id="1517702"/>
    <lineage>
        <taxon>Bacteria</taxon>
        <taxon>Bacillati</taxon>
        <taxon>Actinomycetota</taxon>
        <taxon>Actinomycetes</taxon>
        <taxon>Mycobacteriales</taxon>
        <taxon>Gordoniaceae</taxon>
        <taxon>Gordonia</taxon>
    </lineage>
</organism>
<dbReference type="Pfam" id="PF02686">
    <property type="entry name" value="GatC"/>
    <property type="match status" value="1"/>
</dbReference>
<comment type="caution">
    <text evidence="2">The sequence shown here is derived from an EMBL/GenBank/DDBJ whole genome shotgun (WGS) entry which is preliminary data.</text>
</comment>
<comment type="similarity">
    <text evidence="1">Belongs to the GatC family.</text>
</comment>
<dbReference type="GO" id="GO:0006412">
    <property type="term" value="P:translation"/>
    <property type="evidence" value="ECO:0007669"/>
    <property type="project" value="UniProtKB-UniRule"/>
</dbReference>
<keyword evidence="1" id="KW-0547">Nucleotide-binding</keyword>
<reference evidence="2" key="2">
    <citation type="submission" date="2020-09" db="EMBL/GenBank/DDBJ databases">
        <authorList>
            <person name="Sun Q."/>
            <person name="Zhou Y."/>
        </authorList>
    </citation>
    <scope>NUCLEOTIDE SEQUENCE</scope>
    <source>
        <strain evidence="2">CGMCC 1.12827</strain>
    </source>
</reference>
<dbReference type="PANTHER" id="PTHR15004">
    <property type="entry name" value="GLUTAMYL-TRNA(GLN) AMIDOTRANSFERASE SUBUNIT C, MITOCHONDRIAL"/>
    <property type="match status" value="1"/>
</dbReference>
<dbReference type="GO" id="GO:0005524">
    <property type="term" value="F:ATP binding"/>
    <property type="evidence" value="ECO:0007669"/>
    <property type="project" value="UniProtKB-KW"/>
</dbReference>
<keyword evidence="1" id="KW-0067">ATP-binding</keyword>
<dbReference type="PANTHER" id="PTHR15004:SF0">
    <property type="entry name" value="GLUTAMYL-TRNA(GLN) AMIDOTRANSFERASE SUBUNIT C, MITOCHONDRIAL"/>
    <property type="match status" value="1"/>
</dbReference>
<evidence type="ECO:0000313" key="3">
    <source>
        <dbReference type="Proteomes" id="UP000621454"/>
    </source>
</evidence>
<reference evidence="2" key="1">
    <citation type="journal article" date="2014" name="Int. J. Syst. Evol. Microbiol.">
        <title>Complete genome sequence of Corynebacterium casei LMG S-19264T (=DSM 44701T), isolated from a smear-ripened cheese.</title>
        <authorList>
            <consortium name="US DOE Joint Genome Institute (JGI-PGF)"/>
            <person name="Walter F."/>
            <person name="Albersmeier A."/>
            <person name="Kalinowski J."/>
            <person name="Ruckert C."/>
        </authorList>
    </citation>
    <scope>NUCLEOTIDE SEQUENCE</scope>
    <source>
        <strain evidence="2">CGMCC 1.12827</strain>
    </source>
</reference>
<dbReference type="RefSeq" id="WP_188585399.1">
    <property type="nucleotide sequence ID" value="NZ_BMGC01000004.1"/>
</dbReference>
<dbReference type="GO" id="GO:0050567">
    <property type="term" value="F:glutaminyl-tRNA synthase (glutamine-hydrolyzing) activity"/>
    <property type="evidence" value="ECO:0007669"/>
    <property type="project" value="UniProtKB-UniRule"/>
</dbReference>